<evidence type="ECO:0000256" key="1">
    <source>
        <dbReference type="ARBA" id="ARBA00008775"/>
    </source>
</evidence>
<evidence type="ECO:0000313" key="4">
    <source>
        <dbReference type="Proteomes" id="UP001165041"/>
    </source>
</evidence>
<accession>A0A9W6QBA4</accession>
<organism evidence="3 4">
    <name type="scientific">Kitasatospora phosalacinea</name>
    <dbReference type="NCBI Taxonomy" id="2065"/>
    <lineage>
        <taxon>Bacteria</taxon>
        <taxon>Bacillati</taxon>
        <taxon>Actinomycetota</taxon>
        <taxon>Actinomycetes</taxon>
        <taxon>Kitasatosporales</taxon>
        <taxon>Streptomycetaceae</taxon>
        <taxon>Kitasatospora</taxon>
    </lineage>
</organism>
<name>A0A9W6QBA4_9ACTN</name>
<gene>
    <name evidence="3" type="ORF">Kpho02_41770</name>
</gene>
<dbReference type="Gene3D" id="2.60.60.30">
    <property type="entry name" value="sav2460 like domains"/>
    <property type="match status" value="1"/>
</dbReference>
<dbReference type="Pfam" id="PF02342">
    <property type="entry name" value="TerD"/>
    <property type="match status" value="1"/>
</dbReference>
<dbReference type="PANTHER" id="PTHR32097">
    <property type="entry name" value="CAMP-BINDING PROTEIN 1-RELATED"/>
    <property type="match status" value="1"/>
</dbReference>
<dbReference type="InterPro" id="IPR051324">
    <property type="entry name" value="Stress/Tellurium_Resist"/>
</dbReference>
<evidence type="ECO:0000313" key="3">
    <source>
        <dbReference type="EMBL" id="GLW71878.1"/>
    </source>
</evidence>
<comment type="caution">
    <text evidence="3">The sequence shown here is derived from an EMBL/GenBank/DDBJ whole genome shotgun (WGS) entry which is preliminary data.</text>
</comment>
<dbReference type="EMBL" id="BSSA01000014">
    <property type="protein sequence ID" value="GLW71878.1"/>
    <property type="molecule type" value="Genomic_DNA"/>
</dbReference>
<dbReference type="PANTHER" id="PTHR32097:SF4">
    <property type="entry name" value="GENERAL STRESS PROTEIN 16U"/>
    <property type="match status" value="1"/>
</dbReference>
<sequence>MSTRGIRASAGPRIAGVGVGSGGARLAAVLSRLPGTRRLGCVAFGRWTRPAIAAGPRRTPEDALRLLDLGQDVACSVTTTPSGNPSTTLRPLPTDRIPGLRHLLDLLQEDEEADGAPDPLPPATLDATLAEPVPTVDRHLESPCRTRPFAVCRLDTAPDPPTAVTDRLRLQFLAGGADADLALLLLDADSRVSGDFDPVFHRQPVGAAGAVRTHGELREGDRRAERADVDLRALPDRVRRILIAVGTDAHGGVPLADLHEPLLTLRAPGTGAWRIAVTPDPRAGAETVAELVRETAPDSHRWGVRTIARPWTGGLTALVRAYGIDAD</sequence>
<proteinExistence type="inferred from homology"/>
<feature type="domain" description="TerD" evidence="2">
    <location>
        <begin position="176"/>
        <end position="322"/>
    </location>
</feature>
<dbReference type="AlphaFoldDB" id="A0A9W6QBA4"/>
<dbReference type="RefSeq" id="WP_285737620.1">
    <property type="nucleotide sequence ID" value="NZ_BSSA01000014.1"/>
</dbReference>
<evidence type="ECO:0000259" key="2">
    <source>
        <dbReference type="Pfam" id="PF02342"/>
    </source>
</evidence>
<protein>
    <recommendedName>
        <fullName evidence="2">TerD domain-containing protein</fullName>
    </recommendedName>
</protein>
<dbReference type="InterPro" id="IPR003325">
    <property type="entry name" value="TerD"/>
</dbReference>
<dbReference type="Proteomes" id="UP001165041">
    <property type="component" value="Unassembled WGS sequence"/>
</dbReference>
<comment type="similarity">
    <text evidence="1">Belongs to the CAPAB/TerDEXZ family.</text>
</comment>
<reference evidence="3" key="1">
    <citation type="submission" date="2023-02" db="EMBL/GenBank/DDBJ databases">
        <title>Kitasatospora phosalacinea NBRC 14627.</title>
        <authorList>
            <person name="Ichikawa N."/>
            <person name="Sato H."/>
            <person name="Tonouchi N."/>
        </authorList>
    </citation>
    <scope>NUCLEOTIDE SEQUENCE</scope>
    <source>
        <strain evidence="3">NBRC 14627</strain>
    </source>
</reference>